<proteinExistence type="predicted"/>
<name>A0A6N7EVG3_9GAMM</name>
<organism evidence="1 2">
    <name type="scientific">Ostreibacterium oceani</name>
    <dbReference type="NCBI Taxonomy" id="2654998"/>
    <lineage>
        <taxon>Bacteria</taxon>
        <taxon>Pseudomonadati</taxon>
        <taxon>Pseudomonadota</taxon>
        <taxon>Gammaproteobacteria</taxon>
        <taxon>Cardiobacteriales</taxon>
        <taxon>Ostreibacteriaceae</taxon>
        <taxon>Ostreibacterium</taxon>
    </lineage>
</organism>
<dbReference type="AlphaFoldDB" id="A0A6N7EVG3"/>
<accession>A0A6N7EVG3</accession>
<evidence type="ECO:0000313" key="2">
    <source>
        <dbReference type="Proteomes" id="UP000471298"/>
    </source>
</evidence>
<evidence type="ECO:0000313" key="1">
    <source>
        <dbReference type="EMBL" id="MPV86462.1"/>
    </source>
</evidence>
<sequence length="153" mass="17093">MKLSRTLITLLALTSLQIGCQRLYPAQKGYSEVHETHANQTAWRIMGGDALSQFNAALSKSKQPATAKAIMQLYTPTETEGQSANQITEKRIDANTTAIELFENELLDDSLKARKVKITLSQHAGQLHATSIQETYQCYRNNTPNRWVSILCP</sequence>
<protein>
    <submittedName>
        <fullName evidence="1">Uncharacterized protein</fullName>
    </submittedName>
</protein>
<dbReference type="RefSeq" id="WP_152810455.1">
    <property type="nucleotide sequence ID" value="NZ_WHNW01000007.1"/>
</dbReference>
<dbReference type="EMBL" id="WHNW01000007">
    <property type="protein sequence ID" value="MPV86462.1"/>
    <property type="molecule type" value="Genomic_DNA"/>
</dbReference>
<reference evidence="1 2" key="1">
    <citation type="submission" date="2019-10" db="EMBL/GenBank/DDBJ databases">
        <title>Cardiobacteriales fam. a chemoheterotrophic member of the order Cardiobacteriales, and proposal of Cardiobacteriales fam. nov.</title>
        <authorList>
            <person name="Wang C."/>
        </authorList>
    </citation>
    <scope>NUCLEOTIDE SEQUENCE [LARGE SCALE GENOMIC DNA]</scope>
    <source>
        <strain evidence="1 2">ML27</strain>
    </source>
</reference>
<dbReference type="Proteomes" id="UP000471298">
    <property type="component" value="Unassembled WGS sequence"/>
</dbReference>
<gene>
    <name evidence="1" type="ORF">GCU85_06925</name>
</gene>
<comment type="caution">
    <text evidence="1">The sequence shown here is derived from an EMBL/GenBank/DDBJ whole genome shotgun (WGS) entry which is preliminary data.</text>
</comment>
<keyword evidence="2" id="KW-1185">Reference proteome</keyword>
<dbReference type="InParanoid" id="A0A6N7EVG3"/>